<organism evidence="1 2">
    <name type="scientific">Candidatus Desulfosporosinus infrequens</name>
    <dbReference type="NCBI Taxonomy" id="2043169"/>
    <lineage>
        <taxon>Bacteria</taxon>
        <taxon>Bacillati</taxon>
        <taxon>Bacillota</taxon>
        <taxon>Clostridia</taxon>
        <taxon>Eubacteriales</taxon>
        <taxon>Desulfitobacteriaceae</taxon>
        <taxon>Desulfosporosinus</taxon>
    </lineage>
</organism>
<dbReference type="Proteomes" id="UP000238916">
    <property type="component" value="Unassembled WGS sequence"/>
</dbReference>
<name>A0A2U3KAW9_9FIRM</name>
<reference evidence="2" key="1">
    <citation type="submission" date="2018-02" db="EMBL/GenBank/DDBJ databases">
        <authorList>
            <person name="Hausmann B."/>
        </authorList>
    </citation>
    <scope>NUCLEOTIDE SEQUENCE [LARGE SCALE GENOMIC DNA]</scope>
    <source>
        <strain evidence="2">Peat soil MAG SbF1</strain>
    </source>
</reference>
<accession>A0A2U3KAW9</accession>
<evidence type="ECO:0000313" key="2">
    <source>
        <dbReference type="Proteomes" id="UP000238916"/>
    </source>
</evidence>
<evidence type="ECO:0000313" key="1">
    <source>
        <dbReference type="EMBL" id="SPF36697.1"/>
    </source>
</evidence>
<protein>
    <submittedName>
        <fullName evidence="1">Uncharacterized protein</fullName>
    </submittedName>
</protein>
<proteinExistence type="predicted"/>
<sequence length="73" mass="8242">MPPHNLTPLAKKSSIIFSQSSSLFNSAVQIVFIELTKPFEPKKIPNPMINSVNFRKVYHHDSGLSNENYVQQG</sequence>
<dbReference type="AlphaFoldDB" id="A0A2U3KAW9"/>
<gene>
    <name evidence="1" type="ORF">SBF1_1660002</name>
</gene>
<dbReference type="EMBL" id="OMOF01000075">
    <property type="protein sequence ID" value="SPF36697.1"/>
    <property type="molecule type" value="Genomic_DNA"/>
</dbReference>